<feature type="transmembrane region" description="Helical" evidence="1">
    <location>
        <begin position="37"/>
        <end position="57"/>
    </location>
</feature>
<proteinExistence type="predicted"/>
<keyword evidence="1" id="KW-0472">Membrane</keyword>
<feature type="transmembrane region" description="Helical" evidence="1">
    <location>
        <begin position="69"/>
        <end position="88"/>
    </location>
</feature>
<dbReference type="GO" id="GO:0005886">
    <property type="term" value="C:plasma membrane"/>
    <property type="evidence" value="ECO:0007669"/>
    <property type="project" value="TreeGrafter"/>
</dbReference>
<accession>A0A9X8QL53</accession>
<dbReference type="PANTHER" id="PTHR34821:SF2">
    <property type="entry name" value="INNER MEMBRANE PROTEIN YDCZ"/>
    <property type="match status" value="1"/>
</dbReference>
<sequence length="162" mass="17454">MLQFLVLFAVLGSGAVLSAQSSINGRLGAQVGVLESAWLTFTSGALLTFLLVFFFEPPHPMTLFTAPKWQLIGALFGVVYMLAMVFSIPRVGTAAATVAVITGQLLMSLLIDHFAWLGNAERPLDVSRLVAIALLFGALALIYQSNRIQECSPQADPVEERT</sequence>
<keyword evidence="1" id="KW-1133">Transmembrane helix</keyword>
<evidence type="ECO:0000313" key="3">
    <source>
        <dbReference type="Proteomes" id="UP000183210"/>
    </source>
</evidence>
<dbReference type="RefSeq" id="WP_074828382.1">
    <property type="nucleotide sequence ID" value="NZ_FOEV01000013.1"/>
</dbReference>
<organism evidence="2 3">
    <name type="scientific">Pseudomonas lutea</name>
    <dbReference type="NCBI Taxonomy" id="243924"/>
    <lineage>
        <taxon>Bacteria</taxon>
        <taxon>Pseudomonadati</taxon>
        <taxon>Pseudomonadota</taxon>
        <taxon>Gammaproteobacteria</taxon>
        <taxon>Pseudomonadales</taxon>
        <taxon>Pseudomonadaceae</taxon>
        <taxon>Pseudomonas</taxon>
    </lineage>
</organism>
<name>A0A9X8QL53_9PSED</name>
<comment type="caution">
    <text evidence="2">The sequence shown here is derived from an EMBL/GenBank/DDBJ whole genome shotgun (WGS) entry which is preliminary data.</text>
</comment>
<dbReference type="AlphaFoldDB" id="A0A9X8QL53"/>
<dbReference type="PANTHER" id="PTHR34821">
    <property type="entry name" value="INNER MEMBRANE PROTEIN YDCZ"/>
    <property type="match status" value="1"/>
</dbReference>
<feature type="transmembrane region" description="Helical" evidence="1">
    <location>
        <begin position="126"/>
        <end position="143"/>
    </location>
</feature>
<dbReference type="EMBL" id="FOEV01000013">
    <property type="protein sequence ID" value="SER17144.1"/>
    <property type="molecule type" value="Genomic_DNA"/>
</dbReference>
<dbReference type="GeneID" id="300268073"/>
<dbReference type="Proteomes" id="UP000183210">
    <property type="component" value="Unassembled WGS sequence"/>
</dbReference>
<keyword evidence="1" id="KW-0812">Transmembrane</keyword>
<protein>
    <submittedName>
        <fullName evidence="2">Transporter family-2 protein</fullName>
    </submittedName>
</protein>
<gene>
    <name evidence="2" type="ORF">SAMN05216409_11375</name>
</gene>
<evidence type="ECO:0000313" key="2">
    <source>
        <dbReference type="EMBL" id="SER17144.1"/>
    </source>
</evidence>
<feature type="transmembrane region" description="Helical" evidence="1">
    <location>
        <begin position="94"/>
        <end position="114"/>
    </location>
</feature>
<reference evidence="2 3" key="1">
    <citation type="submission" date="2016-10" db="EMBL/GenBank/DDBJ databases">
        <authorList>
            <person name="Varghese N."/>
            <person name="Submissions S."/>
        </authorList>
    </citation>
    <scope>NUCLEOTIDE SEQUENCE [LARGE SCALE GENOMIC DNA]</scope>
    <source>
        <strain evidence="2 3">LMG 21974</strain>
    </source>
</reference>
<dbReference type="Pfam" id="PF04657">
    <property type="entry name" value="DMT_YdcZ"/>
    <property type="match status" value="1"/>
</dbReference>
<dbReference type="InterPro" id="IPR006750">
    <property type="entry name" value="YdcZ"/>
</dbReference>
<evidence type="ECO:0000256" key="1">
    <source>
        <dbReference type="SAM" id="Phobius"/>
    </source>
</evidence>